<reference evidence="1" key="1">
    <citation type="submission" date="2022-10" db="EMBL/GenBank/DDBJ databases">
        <title>Whole genome sequencing of three plant growth promoting bacteria isolated from Vachellia tortilis subsp. raddiana in Morocco.</title>
        <authorList>
            <person name="Hnini M."/>
            <person name="Zouagui R."/>
            <person name="Zouagui H."/>
            <person name="Chemao Elfihri M.-W."/>
            <person name="Ibrahimi A."/>
            <person name="Sbabou L."/>
            <person name="Aurag J."/>
        </authorList>
    </citation>
    <scope>NUCLEOTIDE SEQUENCE</scope>
    <source>
        <strain evidence="1">LMR678</strain>
    </source>
</reference>
<proteinExistence type="predicted"/>
<accession>A0ABT4K9X0</accession>
<sequence>MDARTWRASALSIDDRELLPDTLIPNEFGMTFYGASEKPVFFGHYKLNGQPELNARNALCLDYPLQPCAYRWNGEPELKKENLILIPTPASA</sequence>
<dbReference type="Proteomes" id="UP001079430">
    <property type="component" value="Unassembled WGS sequence"/>
</dbReference>
<gene>
    <name evidence="1" type="ORF">O3W52_01130</name>
</gene>
<organism evidence="1 2">
    <name type="scientific">Sinorhizobium psoraleae</name>
    <dbReference type="NCBI Taxonomy" id="520838"/>
    <lineage>
        <taxon>Bacteria</taxon>
        <taxon>Pseudomonadati</taxon>
        <taxon>Pseudomonadota</taxon>
        <taxon>Alphaproteobacteria</taxon>
        <taxon>Hyphomicrobiales</taxon>
        <taxon>Rhizobiaceae</taxon>
        <taxon>Sinorhizobium/Ensifer group</taxon>
        <taxon>Sinorhizobium</taxon>
    </lineage>
</organism>
<evidence type="ECO:0000313" key="2">
    <source>
        <dbReference type="Proteomes" id="UP001079430"/>
    </source>
</evidence>
<dbReference type="EMBL" id="JAPVOI010000002">
    <property type="protein sequence ID" value="MCZ4088750.1"/>
    <property type="molecule type" value="Genomic_DNA"/>
</dbReference>
<name>A0ABT4K9X0_9HYPH</name>
<evidence type="ECO:0000313" key="1">
    <source>
        <dbReference type="EMBL" id="MCZ4088750.1"/>
    </source>
</evidence>
<protein>
    <submittedName>
        <fullName evidence="1">Uncharacterized protein</fullName>
    </submittedName>
</protein>
<keyword evidence="2" id="KW-1185">Reference proteome</keyword>
<comment type="caution">
    <text evidence="1">The sequence shown here is derived from an EMBL/GenBank/DDBJ whole genome shotgun (WGS) entry which is preliminary data.</text>
</comment>